<feature type="chain" id="PRO_5044491647" description="DUF4767 domain-containing protein" evidence="1">
    <location>
        <begin position="26"/>
        <end position="174"/>
    </location>
</feature>
<dbReference type="AlphaFoldDB" id="A0AB73BQ75"/>
<evidence type="ECO:0008006" key="4">
    <source>
        <dbReference type="Google" id="ProtNLM"/>
    </source>
</evidence>
<dbReference type="RefSeq" id="WP_150397847.1">
    <property type="nucleotide sequence ID" value="NZ_CP128800.1"/>
</dbReference>
<dbReference type="Proteomes" id="UP000322051">
    <property type="component" value="Unassembled WGS sequence"/>
</dbReference>
<evidence type="ECO:0000256" key="1">
    <source>
        <dbReference type="SAM" id="SignalP"/>
    </source>
</evidence>
<sequence>MKKLLLFFSSFFAVFLLFSSNNVNAATYGRGSKVTVPKSYRGTWYSHDSGLPSKITFTAHTLNEKTIYRQNAKVAEKLFVDVMLSHKKAKQISKATKNWNAGSFSTFKGKQYLEVDSWVTFESWHLYRPVTVTIDGKKTKILAYTTRYNGGNYYRTNALAKKMKNHKFNGIKYY</sequence>
<keyword evidence="1" id="KW-0732">Signal</keyword>
<name>A0AB73BQ75_9LACO</name>
<evidence type="ECO:0000313" key="2">
    <source>
        <dbReference type="EMBL" id="KAA8798136.1"/>
    </source>
</evidence>
<gene>
    <name evidence="2" type="ORF">F1C02_05125</name>
</gene>
<accession>A0AB73BQ75</accession>
<comment type="caution">
    <text evidence="2">The sequence shown here is derived from an EMBL/GenBank/DDBJ whole genome shotgun (WGS) entry which is preliminary data.</text>
</comment>
<organism evidence="2 3">
    <name type="scientific">Lactobacillus crispatus</name>
    <dbReference type="NCBI Taxonomy" id="47770"/>
    <lineage>
        <taxon>Bacteria</taxon>
        <taxon>Bacillati</taxon>
        <taxon>Bacillota</taxon>
        <taxon>Bacilli</taxon>
        <taxon>Lactobacillales</taxon>
        <taxon>Lactobacillaceae</taxon>
        <taxon>Lactobacillus</taxon>
    </lineage>
</organism>
<feature type="signal peptide" evidence="1">
    <location>
        <begin position="1"/>
        <end position="25"/>
    </location>
</feature>
<proteinExistence type="predicted"/>
<protein>
    <recommendedName>
        <fullName evidence="4">DUF4767 domain-containing protein</fullName>
    </recommendedName>
</protein>
<dbReference type="EMBL" id="VUAO01000011">
    <property type="protein sequence ID" value="KAA8798136.1"/>
    <property type="molecule type" value="Genomic_DNA"/>
</dbReference>
<evidence type="ECO:0000313" key="3">
    <source>
        <dbReference type="Proteomes" id="UP000322051"/>
    </source>
</evidence>
<reference evidence="2 3" key="1">
    <citation type="submission" date="2019-09" db="EMBL/GenBank/DDBJ databases">
        <title>Comparative analysis of L. crispatus genomes revealed niche specific adaptation to different host and body sites.</title>
        <authorList>
            <person name="Pan M."/>
            <person name="Hidalgo-Cantabrana C."/>
            <person name="Barrangou R."/>
        </authorList>
    </citation>
    <scope>NUCLEOTIDE SEQUENCE [LARGE SCALE GENOMIC DNA]</scope>
    <source>
        <strain evidence="2 3">NCK973</strain>
    </source>
</reference>